<dbReference type="EMBL" id="CAJOBE010032726">
    <property type="protein sequence ID" value="CAF4297719.1"/>
    <property type="molecule type" value="Genomic_DNA"/>
</dbReference>
<dbReference type="GO" id="GO:0050660">
    <property type="term" value="F:flavin adenine dinucleotide binding"/>
    <property type="evidence" value="ECO:0007669"/>
    <property type="project" value="TreeGrafter"/>
</dbReference>
<dbReference type="InterPro" id="IPR050151">
    <property type="entry name" value="Class-I_Pyr_Nuc-Dis_Oxidored"/>
</dbReference>
<reference evidence="5" key="1">
    <citation type="submission" date="2021-02" db="EMBL/GenBank/DDBJ databases">
        <authorList>
            <person name="Nowell W R."/>
        </authorList>
    </citation>
    <scope>NUCLEOTIDE SEQUENCE</scope>
</reference>
<gene>
    <name evidence="5" type="ORF">FNK824_LOCUS40521</name>
</gene>
<proteinExistence type="inferred from homology"/>
<sequence>AFMPTVVPIEDEDISKELAKQYKKMGVAIHVSSTVESVDTKGEGCKVSVKTPTGNISLDCDIVLSAAGVIANLENIGLEEVGIATDKGKITVDKWYQTNVPGYYAIGDVTPGPAFAAYT</sequence>
<accession>A0A820HRE5</accession>
<comment type="similarity">
    <text evidence="1">Belongs to the class-I pyridine nucleotide-disulfide oxidoreductase family.</text>
</comment>
<evidence type="ECO:0000256" key="3">
    <source>
        <dbReference type="ARBA" id="ARBA00049187"/>
    </source>
</evidence>
<dbReference type="Gene3D" id="3.50.50.60">
    <property type="entry name" value="FAD/NAD(P)-binding domain"/>
    <property type="match status" value="1"/>
</dbReference>
<dbReference type="GO" id="GO:0006103">
    <property type="term" value="P:2-oxoglutarate metabolic process"/>
    <property type="evidence" value="ECO:0007669"/>
    <property type="project" value="TreeGrafter"/>
</dbReference>
<dbReference type="GO" id="GO:0004148">
    <property type="term" value="F:dihydrolipoyl dehydrogenase (NADH) activity"/>
    <property type="evidence" value="ECO:0007669"/>
    <property type="project" value="UniProtKB-EC"/>
</dbReference>
<dbReference type="InterPro" id="IPR023753">
    <property type="entry name" value="FAD/NAD-binding_dom"/>
</dbReference>
<comment type="catalytic activity">
    <reaction evidence="3">
        <text>N(6)-[(R)-dihydrolipoyl]-L-lysyl-[protein] + NAD(+) = N(6)-[(R)-lipoyl]-L-lysyl-[protein] + NADH + H(+)</text>
        <dbReference type="Rhea" id="RHEA:15045"/>
        <dbReference type="Rhea" id="RHEA-COMP:10474"/>
        <dbReference type="Rhea" id="RHEA-COMP:10475"/>
        <dbReference type="ChEBI" id="CHEBI:15378"/>
        <dbReference type="ChEBI" id="CHEBI:57540"/>
        <dbReference type="ChEBI" id="CHEBI:57945"/>
        <dbReference type="ChEBI" id="CHEBI:83099"/>
        <dbReference type="ChEBI" id="CHEBI:83100"/>
        <dbReference type="EC" id="1.8.1.4"/>
    </reaction>
</comment>
<evidence type="ECO:0000313" key="5">
    <source>
        <dbReference type="EMBL" id="CAF4297719.1"/>
    </source>
</evidence>
<evidence type="ECO:0000259" key="4">
    <source>
        <dbReference type="Pfam" id="PF07992"/>
    </source>
</evidence>
<dbReference type="EC" id="1.8.1.4" evidence="2"/>
<dbReference type="PANTHER" id="PTHR22912">
    <property type="entry name" value="DISULFIDE OXIDOREDUCTASE"/>
    <property type="match status" value="1"/>
</dbReference>
<feature type="non-terminal residue" evidence="5">
    <location>
        <position position="1"/>
    </location>
</feature>
<evidence type="ECO:0000256" key="2">
    <source>
        <dbReference type="ARBA" id="ARBA00012608"/>
    </source>
</evidence>
<dbReference type="SUPFAM" id="SSF51905">
    <property type="entry name" value="FAD/NAD(P)-binding domain"/>
    <property type="match status" value="1"/>
</dbReference>
<dbReference type="PANTHER" id="PTHR22912:SF151">
    <property type="entry name" value="DIHYDROLIPOYL DEHYDROGENASE, MITOCHONDRIAL"/>
    <property type="match status" value="1"/>
</dbReference>
<organism evidence="5 6">
    <name type="scientific">Rotaria sordida</name>
    <dbReference type="NCBI Taxonomy" id="392033"/>
    <lineage>
        <taxon>Eukaryota</taxon>
        <taxon>Metazoa</taxon>
        <taxon>Spiralia</taxon>
        <taxon>Gnathifera</taxon>
        <taxon>Rotifera</taxon>
        <taxon>Eurotatoria</taxon>
        <taxon>Bdelloidea</taxon>
        <taxon>Philodinida</taxon>
        <taxon>Philodinidae</taxon>
        <taxon>Rotaria</taxon>
    </lineage>
</organism>
<dbReference type="Pfam" id="PF07992">
    <property type="entry name" value="Pyr_redox_2"/>
    <property type="match status" value="1"/>
</dbReference>
<name>A0A820HRE5_9BILA</name>
<dbReference type="Proteomes" id="UP000663874">
    <property type="component" value="Unassembled WGS sequence"/>
</dbReference>
<protein>
    <recommendedName>
        <fullName evidence="2">dihydrolipoyl dehydrogenase</fullName>
        <ecNumber evidence="2">1.8.1.4</ecNumber>
    </recommendedName>
</protein>
<comment type="caution">
    <text evidence="5">The sequence shown here is derived from an EMBL/GenBank/DDBJ whole genome shotgun (WGS) entry which is preliminary data.</text>
</comment>
<evidence type="ECO:0000313" key="6">
    <source>
        <dbReference type="Proteomes" id="UP000663874"/>
    </source>
</evidence>
<evidence type="ECO:0000256" key="1">
    <source>
        <dbReference type="ARBA" id="ARBA00007532"/>
    </source>
</evidence>
<dbReference type="AlphaFoldDB" id="A0A820HRE5"/>
<dbReference type="PRINTS" id="PR00368">
    <property type="entry name" value="FADPNR"/>
</dbReference>
<dbReference type="InterPro" id="IPR036188">
    <property type="entry name" value="FAD/NAD-bd_sf"/>
</dbReference>
<feature type="domain" description="FAD/NAD(P)-binding" evidence="4">
    <location>
        <begin position="3"/>
        <end position="116"/>
    </location>
</feature>